<evidence type="ECO:0000313" key="2">
    <source>
        <dbReference type="Proteomes" id="UP000601435"/>
    </source>
</evidence>
<dbReference type="OrthoDB" id="10299163at2759"/>
<name>A0A812XPU8_9DINO</name>
<dbReference type="EMBL" id="CAJNJA010038253">
    <property type="protein sequence ID" value="CAE7745021.1"/>
    <property type="molecule type" value="Genomic_DNA"/>
</dbReference>
<evidence type="ECO:0000313" key="1">
    <source>
        <dbReference type="EMBL" id="CAE7745021.1"/>
    </source>
</evidence>
<proteinExistence type="predicted"/>
<organism evidence="1 2">
    <name type="scientific">Symbiodinium necroappetens</name>
    <dbReference type="NCBI Taxonomy" id="1628268"/>
    <lineage>
        <taxon>Eukaryota</taxon>
        <taxon>Sar</taxon>
        <taxon>Alveolata</taxon>
        <taxon>Dinophyceae</taxon>
        <taxon>Suessiales</taxon>
        <taxon>Symbiodiniaceae</taxon>
        <taxon>Symbiodinium</taxon>
    </lineage>
</organism>
<dbReference type="AlphaFoldDB" id="A0A812XPU8"/>
<protein>
    <submittedName>
        <fullName evidence="1">Uncharacterized protein</fullName>
    </submittedName>
</protein>
<dbReference type="Proteomes" id="UP000601435">
    <property type="component" value="Unassembled WGS sequence"/>
</dbReference>
<gene>
    <name evidence="1" type="ORF">SNEC2469_LOCUS21570</name>
</gene>
<keyword evidence="2" id="KW-1185">Reference proteome</keyword>
<reference evidence="1" key="1">
    <citation type="submission" date="2021-02" db="EMBL/GenBank/DDBJ databases">
        <authorList>
            <person name="Dougan E. K."/>
            <person name="Rhodes N."/>
            <person name="Thang M."/>
            <person name="Chan C."/>
        </authorList>
    </citation>
    <scope>NUCLEOTIDE SEQUENCE</scope>
</reference>
<sequence>MEEQRSEVSILALSSAVSSLHRGLAGGKLAGQLEELRASSVCRSRLLAESQWRNRQQCHLVCSSERSSPSEQQIGRLWSGNRNSTLTLSPTRISQRVRAGWHAAMTGS</sequence>
<comment type="caution">
    <text evidence="1">The sequence shown here is derived from an EMBL/GenBank/DDBJ whole genome shotgun (WGS) entry which is preliminary data.</text>
</comment>
<accession>A0A812XPU8</accession>